<feature type="transmembrane region" description="Helical" evidence="2">
    <location>
        <begin position="6"/>
        <end position="31"/>
    </location>
</feature>
<reference evidence="3" key="1">
    <citation type="journal article" date="2020" name="Nature">
        <title>Giant virus diversity and host interactions through global metagenomics.</title>
        <authorList>
            <person name="Schulz F."/>
            <person name="Roux S."/>
            <person name="Paez-Espino D."/>
            <person name="Jungbluth S."/>
            <person name="Walsh D.A."/>
            <person name="Denef V.J."/>
            <person name="McMahon K.D."/>
            <person name="Konstantinidis K.T."/>
            <person name="Eloe-Fadrosh E.A."/>
            <person name="Kyrpides N.C."/>
            <person name="Woyke T."/>
        </authorList>
    </citation>
    <scope>NUCLEOTIDE SEQUENCE</scope>
    <source>
        <strain evidence="3">GVMAG-M-3300024302-11</strain>
    </source>
</reference>
<protein>
    <submittedName>
        <fullName evidence="3">Uncharacterized protein</fullName>
    </submittedName>
</protein>
<dbReference type="EMBL" id="MN740257">
    <property type="protein sequence ID" value="QHT96464.1"/>
    <property type="molecule type" value="Genomic_DNA"/>
</dbReference>
<evidence type="ECO:0000256" key="1">
    <source>
        <dbReference type="SAM" id="Coils"/>
    </source>
</evidence>
<proteinExistence type="predicted"/>
<sequence length="131" mass="16097">MFQNNILNIFTILLGTICFISYRYLISNILLDKKRIIKKQKNIDNIIADLKKRKERLYINEEEYISKNNKLSNRLKVLSEFKLPINSRKLLEYRKIQRDKLEKLVRDRNQYRKNIEIYLKKRRKINHTIDI</sequence>
<dbReference type="AlphaFoldDB" id="A0A6C0IT70"/>
<organism evidence="3">
    <name type="scientific">viral metagenome</name>
    <dbReference type="NCBI Taxonomy" id="1070528"/>
    <lineage>
        <taxon>unclassified sequences</taxon>
        <taxon>metagenomes</taxon>
        <taxon>organismal metagenomes</taxon>
    </lineage>
</organism>
<evidence type="ECO:0000256" key="2">
    <source>
        <dbReference type="SAM" id="Phobius"/>
    </source>
</evidence>
<keyword evidence="2" id="KW-1133">Transmembrane helix</keyword>
<name>A0A6C0IT70_9ZZZZ</name>
<evidence type="ECO:0000313" key="3">
    <source>
        <dbReference type="EMBL" id="QHT96464.1"/>
    </source>
</evidence>
<keyword evidence="2" id="KW-0812">Transmembrane</keyword>
<feature type="coiled-coil region" evidence="1">
    <location>
        <begin position="94"/>
        <end position="121"/>
    </location>
</feature>
<accession>A0A6C0IT70</accession>
<keyword evidence="2" id="KW-0472">Membrane</keyword>
<keyword evidence="1" id="KW-0175">Coiled coil</keyword>